<proteinExistence type="predicted"/>
<evidence type="ECO:0000313" key="1">
    <source>
        <dbReference type="EMBL" id="OUL59270.1"/>
    </source>
</evidence>
<dbReference type="Proteomes" id="UP000194841">
    <property type="component" value="Unassembled WGS sequence"/>
</dbReference>
<dbReference type="RefSeq" id="WP_086742663.1">
    <property type="nucleotide sequence ID" value="NZ_MWPV01000001.1"/>
</dbReference>
<accession>A0A244CUG8</accession>
<dbReference type="AlphaFoldDB" id="A0A244CUG8"/>
<comment type="caution">
    <text evidence="1">The sequence shown here is derived from an EMBL/GenBank/DDBJ whole genome shotgun (WGS) entry which is preliminary data.</text>
</comment>
<sequence>MAQAVTVYRWDEPGAPQILDGRPSELLNILKKCLVEGFGTRAPLGWSLLHDDLTTKVFKNNDAQGGSGGVVQFKSSDDSVGKIVYFTPAMAFVDVDNLTNAGYQKAIQPRSNWKAWFLIGTPTAFYFIQGEASSILAQYDTRRDDTIFVGDFKAYTSGDAGRFIAISGGHQKSITTSSIASWPYGFERALCGYSGDYAAIKLYAIDGAPTVKDHLIKAPYLHDATDAPQELTTLCYQPIHIRLPSHDADKAKNNFLRGELPGLLAPIAPYQATEQWPHEEVINGTRYLAVRAVTRAVKFYINLESW</sequence>
<name>A0A244CUG8_PSEDV</name>
<evidence type="ECO:0000313" key="2">
    <source>
        <dbReference type="Proteomes" id="UP000194841"/>
    </source>
</evidence>
<keyword evidence="2" id="KW-1185">Reference proteome</keyword>
<organism evidence="1 2">
    <name type="scientific">Pseudoalteromonas ulvae</name>
    <dbReference type="NCBI Taxonomy" id="107327"/>
    <lineage>
        <taxon>Bacteria</taxon>
        <taxon>Pseudomonadati</taxon>
        <taxon>Pseudomonadota</taxon>
        <taxon>Gammaproteobacteria</taxon>
        <taxon>Alteromonadales</taxon>
        <taxon>Pseudoalteromonadaceae</taxon>
        <taxon>Pseudoalteromonas</taxon>
    </lineage>
</organism>
<reference evidence="1 2" key="1">
    <citation type="submission" date="2017-02" db="EMBL/GenBank/DDBJ databases">
        <title>Pseudoalteromonas ulvae TC14 Genome.</title>
        <authorList>
            <person name="Molmeret M."/>
        </authorList>
    </citation>
    <scope>NUCLEOTIDE SEQUENCE [LARGE SCALE GENOMIC DNA]</scope>
    <source>
        <strain evidence="1">TC14</strain>
    </source>
</reference>
<gene>
    <name evidence="1" type="ORF">B1199_03095</name>
</gene>
<dbReference type="OrthoDB" id="6696432at2"/>
<protein>
    <submittedName>
        <fullName evidence="1">Uncharacterized protein</fullName>
    </submittedName>
</protein>
<dbReference type="EMBL" id="MWPV01000001">
    <property type="protein sequence ID" value="OUL59270.1"/>
    <property type="molecule type" value="Genomic_DNA"/>
</dbReference>